<dbReference type="AlphaFoldDB" id="M2QV98"/>
<dbReference type="Proteomes" id="UP000016930">
    <property type="component" value="Unassembled WGS sequence"/>
</dbReference>
<evidence type="ECO:0000313" key="1">
    <source>
        <dbReference type="EMBL" id="EMD30421.1"/>
    </source>
</evidence>
<evidence type="ECO:0000313" key="2">
    <source>
        <dbReference type="Proteomes" id="UP000016930"/>
    </source>
</evidence>
<accession>M2QV98</accession>
<gene>
    <name evidence="1" type="ORF">CERSUDRAFT_101400</name>
</gene>
<reference evidence="1 2" key="1">
    <citation type="journal article" date="2012" name="Proc. Natl. Acad. Sci. U.S.A.">
        <title>Comparative genomics of Ceriporiopsis subvermispora and Phanerochaete chrysosporium provide insight into selective ligninolysis.</title>
        <authorList>
            <person name="Fernandez-Fueyo E."/>
            <person name="Ruiz-Duenas F.J."/>
            <person name="Ferreira P."/>
            <person name="Floudas D."/>
            <person name="Hibbett D.S."/>
            <person name="Canessa P."/>
            <person name="Larrondo L.F."/>
            <person name="James T.Y."/>
            <person name="Seelenfreund D."/>
            <person name="Lobos S."/>
            <person name="Polanco R."/>
            <person name="Tello M."/>
            <person name="Honda Y."/>
            <person name="Watanabe T."/>
            <person name="Watanabe T."/>
            <person name="Ryu J.S."/>
            <person name="Kubicek C.P."/>
            <person name="Schmoll M."/>
            <person name="Gaskell J."/>
            <person name="Hammel K.E."/>
            <person name="St John F.J."/>
            <person name="Vanden Wymelenberg A."/>
            <person name="Sabat G."/>
            <person name="Splinter BonDurant S."/>
            <person name="Syed K."/>
            <person name="Yadav J.S."/>
            <person name="Doddapaneni H."/>
            <person name="Subramanian V."/>
            <person name="Lavin J.L."/>
            <person name="Oguiza J.A."/>
            <person name="Perez G."/>
            <person name="Pisabarro A.G."/>
            <person name="Ramirez L."/>
            <person name="Santoyo F."/>
            <person name="Master E."/>
            <person name="Coutinho P.M."/>
            <person name="Henrissat B."/>
            <person name="Lombard V."/>
            <person name="Magnuson J.K."/>
            <person name="Kuees U."/>
            <person name="Hori C."/>
            <person name="Igarashi K."/>
            <person name="Samejima M."/>
            <person name="Held B.W."/>
            <person name="Barry K.W."/>
            <person name="LaButti K.M."/>
            <person name="Lapidus A."/>
            <person name="Lindquist E.A."/>
            <person name="Lucas S.M."/>
            <person name="Riley R."/>
            <person name="Salamov A.A."/>
            <person name="Hoffmeister D."/>
            <person name="Schwenk D."/>
            <person name="Hadar Y."/>
            <person name="Yarden O."/>
            <person name="de Vries R.P."/>
            <person name="Wiebenga A."/>
            <person name="Stenlid J."/>
            <person name="Eastwood D."/>
            <person name="Grigoriev I.V."/>
            <person name="Berka R.M."/>
            <person name="Blanchette R.A."/>
            <person name="Kersten P."/>
            <person name="Martinez A.T."/>
            <person name="Vicuna R."/>
            <person name="Cullen D."/>
        </authorList>
    </citation>
    <scope>NUCLEOTIDE SEQUENCE [LARGE SCALE GENOMIC DNA]</scope>
    <source>
        <strain evidence="1 2">B</strain>
    </source>
</reference>
<dbReference type="EMBL" id="KB446173">
    <property type="protein sequence ID" value="EMD30421.1"/>
    <property type="molecule type" value="Genomic_DNA"/>
</dbReference>
<name>M2QV98_CERS8</name>
<keyword evidence="2" id="KW-1185">Reference proteome</keyword>
<protein>
    <submittedName>
        <fullName evidence="1">Uncharacterized protein</fullName>
    </submittedName>
</protein>
<organism evidence="1 2">
    <name type="scientific">Ceriporiopsis subvermispora (strain B)</name>
    <name type="common">White-rot fungus</name>
    <name type="synonym">Gelatoporia subvermispora</name>
    <dbReference type="NCBI Taxonomy" id="914234"/>
    <lineage>
        <taxon>Eukaryota</taxon>
        <taxon>Fungi</taxon>
        <taxon>Dikarya</taxon>
        <taxon>Basidiomycota</taxon>
        <taxon>Agaricomycotina</taxon>
        <taxon>Agaricomycetes</taxon>
        <taxon>Polyporales</taxon>
        <taxon>Gelatoporiaceae</taxon>
        <taxon>Gelatoporia</taxon>
    </lineage>
</organism>
<dbReference type="HOGENOM" id="CLU_2183638_0_0_1"/>
<proteinExistence type="predicted"/>
<sequence length="109" mass="12151">MHLPVPRDTQLRRVYHAPHALMGSYLTPTRVHFPTANVGVPGRLLPSSARMSLHRIGSFRTPYGALRKAEEVGGIVKLELAEAAPSPLTWHFLKDFRGNRNANDERNAS</sequence>